<gene>
    <name evidence="3" type="ORF">P43SY_002977</name>
</gene>
<feature type="compositionally biased region" description="Polar residues" evidence="2">
    <location>
        <begin position="620"/>
        <end position="629"/>
    </location>
</feature>
<dbReference type="EMBL" id="JAKCXM010000276">
    <property type="protein sequence ID" value="KAJ0396870.1"/>
    <property type="molecule type" value="Genomic_DNA"/>
</dbReference>
<evidence type="ECO:0000313" key="3">
    <source>
        <dbReference type="EMBL" id="KAJ0396870.1"/>
    </source>
</evidence>
<feature type="region of interest" description="Disordered" evidence="2">
    <location>
        <begin position="326"/>
        <end position="397"/>
    </location>
</feature>
<name>A0AAD5LFP2_PYTIN</name>
<evidence type="ECO:0000256" key="1">
    <source>
        <dbReference type="SAM" id="Coils"/>
    </source>
</evidence>
<feature type="compositionally biased region" description="Low complexity" evidence="2">
    <location>
        <begin position="637"/>
        <end position="656"/>
    </location>
</feature>
<keyword evidence="4" id="KW-1185">Reference proteome</keyword>
<dbReference type="AlphaFoldDB" id="A0AAD5LFP2"/>
<protein>
    <submittedName>
        <fullName evidence="3">Uncharacterized protein</fullName>
    </submittedName>
</protein>
<evidence type="ECO:0000313" key="4">
    <source>
        <dbReference type="Proteomes" id="UP001209570"/>
    </source>
</evidence>
<evidence type="ECO:0000256" key="2">
    <source>
        <dbReference type="SAM" id="MobiDB-lite"/>
    </source>
</evidence>
<accession>A0AAD5LFP2</accession>
<keyword evidence="1" id="KW-0175">Coiled coil</keyword>
<reference evidence="3" key="1">
    <citation type="submission" date="2021-12" db="EMBL/GenBank/DDBJ databases">
        <title>Prjna785345.</title>
        <authorList>
            <person name="Rujirawat T."/>
            <person name="Krajaejun T."/>
        </authorList>
    </citation>
    <scope>NUCLEOTIDE SEQUENCE</scope>
    <source>
        <strain evidence="3">Pi057C3</strain>
    </source>
</reference>
<proteinExistence type="predicted"/>
<feature type="coiled-coil region" evidence="1">
    <location>
        <begin position="40"/>
        <end position="74"/>
    </location>
</feature>
<feature type="region of interest" description="Disordered" evidence="2">
    <location>
        <begin position="620"/>
        <end position="676"/>
    </location>
</feature>
<feature type="coiled-coil region" evidence="1">
    <location>
        <begin position="183"/>
        <end position="262"/>
    </location>
</feature>
<feature type="region of interest" description="Disordered" evidence="2">
    <location>
        <begin position="1"/>
        <end position="25"/>
    </location>
</feature>
<feature type="coiled-coil region" evidence="1">
    <location>
        <begin position="403"/>
        <end position="465"/>
    </location>
</feature>
<feature type="compositionally biased region" description="Acidic residues" evidence="2">
    <location>
        <begin position="14"/>
        <end position="24"/>
    </location>
</feature>
<dbReference type="Proteomes" id="UP001209570">
    <property type="component" value="Unassembled WGS sequence"/>
</dbReference>
<comment type="caution">
    <text evidence="3">The sequence shown here is derived from an EMBL/GenBank/DDBJ whole genome shotgun (WGS) entry which is preliminary data.</text>
</comment>
<organism evidence="3 4">
    <name type="scientific">Pythium insidiosum</name>
    <name type="common">Pythiosis disease agent</name>
    <dbReference type="NCBI Taxonomy" id="114742"/>
    <lineage>
        <taxon>Eukaryota</taxon>
        <taxon>Sar</taxon>
        <taxon>Stramenopiles</taxon>
        <taxon>Oomycota</taxon>
        <taxon>Peronosporomycetes</taxon>
        <taxon>Pythiales</taxon>
        <taxon>Pythiaceae</taxon>
        <taxon>Pythium</taxon>
    </lineage>
</organism>
<feature type="compositionally biased region" description="Acidic residues" evidence="2">
    <location>
        <begin position="332"/>
        <end position="344"/>
    </location>
</feature>
<sequence length="676" mass="75880">MADYVDDSGRSDVDDYEDDDEEEDELRRAARAGILLLEKNQELQNENAALRAQVEVLESERPSLHRELQRREDEVSALSEERRKNILEVNALRGELRAKSMMVTDLLDREQRLKQTVDEAADAKRLVEYQLHRLQLELEDAIARKKRGPESPPSSSGDRGALVFNPAASYDSNQTSVFTLTDYEELMAKWQEALTENETLQLELKSARKDLDTLRRQAIKASELQHHVERLEKKTSKMQHANDTLQEELAEERALIESLRTMNGVYKVTAWSRETGDGSLRSRFVCRVVHPDVDDGDLGVSMQDLLVETNERLEKELRDLRIRLENEHGVGNDEEDDEEDDDDDGGRREEGEEEDDNNRSSDLQDGLEESHEPAARKPRHRRRSSEVSSSFATDTPTASSVDIAVADAMHEKLLKRIQELQEKLVIGKEMLKHTKQQWLAAIASQKALEECNRTAQEEIARLTQLVDYQMASLSANERDAAAGSAAKRSESDYDDKWIEETAPYPAPPGDLNSPLIKCLLDHWTTDKSMIMHLTDWLHHAIRGTGKPTPLRLEGLSSEVAAGFTQLLVPILRERHGVSVTIYRRDNVQVLTDMVLQAHQPGGSSLFSAFTSSLLGGKSSPTNVASSLSSMERPPLERSNSGGSASSEGGSIASKSSSVRRRRDAPPAMSEAHFLYG</sequence>